<dbReference type="InterPro" id="IPR020846">
    <property type="entry name" value="MFS_dom"/>
</dbReference>
<feature type="domain" description="Major facilitator superfamily (MFS) profile" evidence="6">
    <location>
        <begin position="25"/>
        <end position="416"/>
    </location>
</feature>
<dbReference type="GO" id="GO:0005886">
    <property type="term" value="C:plasma membrane"/>
    <property type="evidence" value="ECO:0007669"/>
    <property type="project" value="UniProtKB-SubCell"/>
</dbReference>
<accession>A0A7K1V5E4</accession>
<sequence length="423" mass="43709">MVVVTGKKAHADDTSAETRPLRQSDLTIFAVAAGLGAANMYYAQPILGSIGSALHIPASLVGIVVTLSQLGNALGLLFVVPAGDLVNRRLLIRGLLVSCTIALVVAASATTAIQLYCGLLVAGLSSVFIMVLVPLAGQLVPEDSRGSATGTVMSGVLIGILASRLLSGALTQWLGWRAAYIVAAVAITVVGAVLLRILRQVGADTRTIRAGTLSYWQILRSVGVLIVSARALRRRMVLGVMGFFTFSLLWTSLTFLLSGPPYELRGTAIGAFGLAGLVGAASAQKAGKFADRGWTGYVTIGSWALIGAGWLVLWSADLTDSSIGLVMLVVGIAVLDAGMQGQHITNQSVLYKTFPESASRVTTAYMTANLASGALGAAVAGVLWKAGGWGAVSVAGLASVVVGLGVGVWDLLRDSKTPRPIQR</sequence>
<comment type="caution">
    <text evidence="7">The sequence shown here is derived from an EMBL/GenBank/DDBJ whole genome shotgun (WGS) entry which is preliminary data.</text>
</comment>
<dbReference type="AlphaFoldDB" id="A0A7K1V5E4"/>
<feature type="transmembrane region" description="Helical" evidence="5">
    <location>
        <begin position="264"/>
        <end position="282"/>
    </location>
</feature>
<dbReference type="CDD" id="cd17324">
    <property type="entry name" value="MFS_NepI_like"/>
    <property type="match status" value="1"/>
</dbReference>
<evidence type="ECO:0000313" key="8">
    <source>
        <dbReference type="Proteomes" id="UP000466794"/>
    </source>
</evidence>
<evidence type="ECO:0000259" key="6">
    <source>
        <dbReference type="PROSITE" id="PS50850"/>
    </source>
</evidence>
<feature type="transmembrane region" description="Helical" evidence="5">
    <location>
        <begin position="90"/>
        <end position="107"/>
    </location>
</feature>
<feature type="transmembrane region" description="Helical" evidence="5">
    <location>
        <begin position="26"/>
        <end position="44"/>
    </location>
</feature>
<keyword evidence="3 5" id="KW-1133">Transmembrane helix</keyword>
<dbReference type="Gene3D" id="1.20.1250.20">
    <property type="entry name" value="MFS general substrate transporter like domains"/>
    <property type="match status" value="1"/>
</dbReference>
<reference evidence="7 8" key="1">
    <citation type="submission" date="2019-12" db="EMBL/GenBank/DDBJ databases">
        <title>Nocardia sp. nov. ET3-3 isolated from soil.</title>
        <authorList>
            <person name="Kanchanasin P."/>
            <person name="Tanasupawat S."/>
            <person name="Yuki M."/>
            <person name="Kudo T."/>
        </authorList>
    </citation>
    <scope>NUCLEOTIDE SEQUENCE [LARGE SCALE GENOMIC DNA]</scope>
    <source>
        <strain evidence="7 8">ET3-3</strain>
    </source>
</reference>
<keyword evidence="8" id="KW-1185">Reference proteome</keyword>
<feature type="transmembrane region" description="Helical" evidence="5">
    <location>
        <begin position="390"/>
        <end position="412"/>
    </location>
</feature>
<dbReference type="InterPro" id="IPR036259">
    <property type="entry name" value="MFS_trans_sf"/>
</dbReference>
<gene>
    <name evidence="7" type="ORF">GPX89_29210</name>
</gene>
<dbReference type="SUPFAM" id="SSF103473">
    <property type="entry name" value="MFS general substrate transporter"/>
    <property type="match status" value="1"/>
</dbReference>
<feature type="transmembrane region" description="Helical" evidence="5">
    <location>
        <begin position="294"/>
        <end position="316"/>
    </location>
</feature>
<feature type="transmembrane region" description="Helical" evidence="5">
    <location>
        <begin position="322"/>
        <end position="341"/>
    </location>
</feature>
<evidence type="ECO:0000256" key="4">
    <source>
        <dbReference type="ARBA" id="ARBA00023136"/>
    </source>
</evidence>
<protein>
    <submittedName>
        <fullName evidence="7">MFS transporter</fullName>
    </submittedName>
</protein>
<dbReference type="InterPro" id="IPR011701">
    <property type="entry name" value="MFS"/>
</dbReference>
<feature type="transmembrane region" description="Helical" evidence="5">
    <location>
        <begin position="362"/>
        <end position="384"/>
    </location>
</feature>
<dbReference type="GO" id="GO:0022857">
    <property type="term" value="F:transmembrane transporter activity"/>
    <property type="evidence" value="ECO:0007669"/>
    <property type="project" value="InterPro"/>
</dbReference>
<feature type="transmembrane region" description="Helical" evidence="5">
    <location>
        <begin position="178"/>
        <end position="198"/>
    </location>
</feature>
<feature type="transmembrane region" description="Helical" evidence="5">
    <location>
        <begin position="236"/>
        <end position="258"/>
    </location>
</feature>
<dbReference type="PANTHER" id="PTHR42910">
    <property type="entry name" value="TRANSPORTER SCO4007-RELATED"/>
    <property type="match status" value="1"/>
</dbReference>
<dbReference type="Pfam" id="PF07690">
    <property type="entry name" value="MFS_1"/>
    <property type="match status" value="1"/>
</dbReference>
<evidence type="ECO:0000256" key="5">
    <source>
        <dbReference type="SAM" id="Phobius"/>
    </source>
</evidence>
<feature type="transmembrane region" description="Helical" evidence="5">
    <location>
        <begin position="56"/>
        <end position="78"/>
    </location>
</feature>
<feature type="transmembrane region" description="Helical" evidence="5">
    <location>
        <begin position="113"/>
        <end position="136"/>
    </location>
</feature>
<name>A0A7K1V5E4_9NOCA</name>
<dbReference type="EMBL" id="WRPP01000006">
    <property type="protein sequence ID" value="MVU81308.1"/>
    <property type="molecule type" value="Genomic_DNA"/>
</dbReference>
<dbReference type="PROSITE" id="PS50850">
    <property type="entry name" value="MFS"/>
    <property type="match status" value="1"/>
</dbReference>
<evidence type="ECO:0000256" key="3">
    <source>
        <dbReference type="ARBA" id="ARBA00022989"/>
    </source>
</evidence>
<comment type="subcellular location">
    <subcellularLocation>
        <location evidence="1">Cell membrane</location>
        <topology evidence="1">Multi-pass membrane protein</topology>
    </subcellularLocation>
</comment>
<dbReference type="Proteomes" id="UP000466794">
    <property type="component" value="Unassembled WGS sequence"/>
</dbReference>
<proteinExistence type="predicted"/>
<evidence type="ECO:0000256" key="2">
    <source>
        <dbReference type="ARBA" id="ARBA00022692"/>
    </source>
</evidence>
<organism evidence="7 8">
    <name type="scientific">Nocardia terrae</name>
    <dbReference type="NCBI Taxonomy" id="2675851"/>
    <lineage>
        <taxon>Bacteria</taxon>
        <taxon>Bacillati</taxon>
        <taxon>Actinomycetota</taxon>
        <taxon>Actinomycetes</taxon>
        <taxon>Mycobacteriales</taxon>
        <taxon>Nocardiaceae</taxon>
        <taxon>Nocardia</taxon>
    </lineage>
</organism>
<evidence type="ECO:0000313" key="7">
    <source>
        <dbReference type="EMBL" id="MVU81308.1"/>
    </source>
</evidence>
<dbReference type="PANTHER" id="PTHR42910:SF1">
    <property type="entry name" value="MAJOR FACILITATOR SUPERFAMILY (MFS) PROFILE DOMAIN-CONTAINING PROTEIN"/>
    <property type="match status" value="1"/>
</dbReference>
<keyword evidence="4 5" id="KW-0472">Membrane</keyword>
<feature type="transmembrane region" description="Helical" evidence="5">
    <location>
        <begin position="148"/>
        <end position="166"/>
    </location>
</feature>
<evidence type="ECO:0000256" key="1">
    <source>
        <dbReference type="ARBA" id="ARBA00004651"/>
    </source>
</evidence>
<keyword evidence="2 5" id="KW-0812">Transmembrane</keyword>